<dbReference type="InterPro" id="IPR029066">
    <property type="entry name" value="PLP-binding_barrel"/>
</dbReference>
<dbReference type="SUPFAM" id="SSF50621">
    <property type="entry name" value="Alanine racemase C-terminal domain-like"/>
    <property type="match status" value="1"/>
</dbReference>
<feature type="modified residue" description="N6-(pyridoxal phosphate)lysine" evidence="5 7">
    <location>
        <position position="84"/>
    </location>
</feature>
<evidence type="ECO:0000313" key="11">
    <source>
        <dbReference type="EMBL" id="MBB2203011.1"/>
    </source>
</evidence>
<dbReference type="Pfam" id="PF02784">
    <property type="entry name" value="Orn_Arg_deC_N"/>
    <property type="match status" value="1"/>
</dbReference>
<dbReference type="Proteomes" id="UP000578030">
    <property type="component" value="Unassembled WGS sequence"/>
</dbReference>
<feature type="binding site" evidence="5">
    <location>
        <position position="338"/>
    </location>
    <ligand>
        <name>substrate</name>
    </ligand>
</feature>
<feature type="domain" description="Orn/DAP/Arg decarboxylase 2 N-terminal" evidence="10">
    <location>
        <begin position="60"/>
        <end position="303"/>
    </location>
</feature>
<dbReference type="InterPro" id="IPR022644">
    <property type="entry name" value="De-COase2_N"/>
</dbReference>
<dbReference type="RefSeq" id="WP_182960930.1">
    <property type="nucleotide sequence ID" value="NZ_JABEQM010000016.1"/>
</dbReference>
<dbReference type="SUPFAM" id="SSF51419">
    <property type="entry name" value="PLP-binding barrel"/>
    <property type="match status" value="1"/>
</dbReference>
<name>A0A7W4K9U1_9PROT</name>
<feature type="binding site" evidence="5">
    <location>
        <position position="263"/>
    </location>
    <ligand>
        <name>pyridoxal 5'-phosphate</name>
        <dbReference type="ChEBI" id="CHEBI:597326"/>
    </ligand>
</feature>
<evidence type="ECO:0000256" key="8">
    <source>
        <dbReference type="RuleBase" id="RU003738"/>
    </source>
</evidence>
<dbReference type="InterPro" id="IPR022653">
    <property type="entry name" value="De-COase2_pyr-phos_BS"/>
</dbReference>
<dbReference type="GO" id="GO:0009089">
    <property type="term" value="P:lysine biosynthetic process via diaminopimelate"/>
    <property type="evidence" value="ECO:0007669"/>
    <property type="project" value="UniProtKB-UniRule"/>
</dbReference>
<evidence type="ECO:0000259" key="10">
    <source>
        <dbReference type="Pfam" id="PF02784"/>
    </source>
</evidence>
<keyword evidence="5 8" id="KW-0457">Lysine biosynthesis</keyword>
<dbReference type="PANTHER" id="PTHR43727">
    <property type="entry name" value="DIAMINOPIMELATE DECARBOXYLASE"/>
    <property type="match status" value="1"/>
</dbReference>
<protein>
    <recommendedName>
        <fullName evidence="5 6">Diaminopimelate decarboxylase</fullName>
        <shortName evidence="5">DAP decarboxylase</shortName>
        <shortName evidence="5">DAPDC</shortName>
        <ecNumber evidence="5 6">4.1.1.20</ecNumber>
    </recommendedName>
</protein>
<evidence type="ECO:0000256" key="3">
    <source>
        <dbReference type="ARBA" id="ARBA00022898"/>
    </source>
</evidence>
<keyword evidence="3 5" id="KW-0663">Pyridoxal phosphate</keyword>
<dbReference type="PROSITE" id="PS00878">
    <property type="entry name" value="ODR_DC_2_1"/>
    <property type="match status" value="1"/>
</dbReference>
<dbReference type="EC" id="4.1.1.20" evidence="5 6"/>
<dbReference type="HAMAP" id="MF_02120">
    <property type="entry name" value="LysA"/>
    <property type="match status" value="1"/>
</dbReference>
<feature type="active site" description="Proton donor" evidence="7">
    <location>
        <position position="370"/>
    </location>
</feature>
<dbReference type="UniPathway" id="UPA00034">
    <property type="reaction ID" value="UER00027"/>
</dbReference>
<gene>
    <name evidence="5 11" type="primary">lysA</name>
    <name evidence="11" type="ORF">HLH28_15765</name>
</gene>
<dbReference type="InterPro" id="IPR022657">
    <property type="entry name" value="De-COase2_CS"/>
</dbReference>
<dbReference type="NCBIfam" id="TIGR01048">
    <property type="entry name" value="lysA"/>
    <property type="match status" value="1"/>
</dbReference>
<sequence>MADLSSPLAGPDPTVGDLLAARPHLSMHAIDGLVLEDVPLNAIADAVGTPTWVMGAGTLRARFRRLAGAMRDAGLAPSIYFAVKANDHLAVLRILAAEGAGADVVSGGELRRARAAGIPASRIVFSGVGKTHDELRLALAEDIAHIAVESAEELNILSALAVSARRTARITLRVNPDVDAGTHEKITTGLSTNKFGIPYAHAADLYARAVDLPGLLPLGFSLHIGSQIVAMAPYRAAFARVAGLVRAVRARGLPVELVDCGGGLGICQRDEIEGAPAALAGAIRAELGDLDVRLAIEPGRWLVGPTGVLLSRVILRKAGADGRPPFLILDAAMNDLMRPSLYDAWHGILPLSARDAVQPVESVNVVGPVCESADSFGQGRSLPYLEDGARVALLDTGAYGMVMSSTYNARPLAAQVLVDGNRWTVIRDRQPVEALWAADRVPDWVGPVRAGD</sequence>
<dbReference type="CDD" id="cd06828">
    <property type="entry name" value="PLPDE_III_DapDC"/>
    <property type="match status" value="1"/>
</dbReference>
<comment type="similarity">
    <text evidence="5">Belongs to the Orn/Lys/Arg decarboxylase class-II family. LysA subfamily.</text>
</comment>
<evidence type="ECO:0000256" key="4">
    <source>
        <dbReference type="ARBA" id="ARBA00023239"/>
    </source>
</evidence>
<evidence type="ECO:0000256" key="5">
    <source>
        <dbReference type="HAMAP-Rule" id="MF_02120"/>
    </source>
</evidence>
<keyword evidence="5" id="KW-0028">Amino-acid biosynthesis</keyword>
<dbReference type="InterPro" id="IPR009006">
    <property type="entry name" value="Ala_racemase/Decarboxylase_C"/>
</dbReference>
<evidence type="ECO:0000256" key="6">
    <source>
        <dbReference type="NCBIfam" id="TIGR01048"/>
    </source>
</evidence>
<feature type="binding site" evidence="5">
    <location>
        <position position="342"/>
    </location>
    <ligand>
        <name>substrate</name>
    </ligand>
</feature>
<feature type="binding site" evidence="5">
    <location>
        <begin position="297"/>
        <end position="300"/>
    </location>
    <ligand>
        <name>pyridoxal 5'-phosphate</name>
        <dbReference type="ChEBI" id="CHEBI:597326"/>
    </ligand>
</feature>
<dbReference type="Gene3D" id="3.20.20.10">
    <property type="entry name" value="Alanine racemase"/>
    <property type="match status" value="1"/>
</dbReference>
<feature type="binding site" evidence="5">
    <location>
        <position position="399"/>
    </location>
    <ligand>
        <name>pyridoxal 5'-phosphate</name>
        <dbReference type="ChEBI" id="CHEBI:597326"/>
    </ligand>
</feature>
<keyword evidence="12" id="KW-1185">Reference proteome</keyword>
<organism evidence="11 12">
    <name type="scientific">Gluconacetobacter tumulisoli</name>
    <dbReference type="NCBI Taxonomy" id="1286189"/>
    <lineage>
        <taxon>Bacteria</taxon>
        <taxon>Pseudomonadati</taxon>
        <taxon>Pseudomonadota</taxon>
        <taxon>Alphaproteobacteria</taxon>
        <taxon>Acetobacterales</taxon>
        <taxon>Acetobacteraceae</taxon>
        <taxon>Gluconacetobacter</taxon>
    </lineage>
</organism>
<keyword evidence="4 5" id="KW-0456">Lyase</keyword>
<dbReference type="InterPro" id="IPR002986">
    <property type="entry name" value="DAP_deCOOHase_LysA"/>
</dbReference>
<feature type="binding site" evidence="5">
    <location>
        <position position="371"/>
    </location>
    <ligand>
        <name>substrate</name>
    </ligand>
</feature>
<dbReference type="Pfam" id="PF00278">
    <property type="entry name" value="Orn_DAP_Arg_deC"/>
    <property type="match status" value="1"/>
</dbReference>
<dbReference type="PRINTS" id="PR01181">
    <property type="entry name" value="DAPDCRBXLASE"/>
</dbReference>
<dbReference type="Gene3D" id="2.40.37.10">
    <property type="entry name" value="Lyase, Ornithine Decarboxylase, Chain A, domain 1"/>
    <property type="match status" value="1"/>
</dbReference>
<feature type="binding site" evidence="5">
    <location>
        <position position="300"/>
    </location>
    <ligand>
        <name>substrate</name>
    </ligand>
</feature>
<dbReference type="GO" id="GO:0030170">
    <property type="term" value="F:pyridoxal phosphate binding"/>
    <property type="evidence" value="ECO:0007669"/>
    <property type="project" value="UniProtKB-UniRule"/>
</dbReference>
<comment type="pathway">
    <text evidence="5 8">Amino-acid biosynthesis; L-lysine biosynthesis via DAP pathway; L-lysine from DL-2,6-diaminopimelate: step 1/1.</text>
</comment>
<comment type="catalytic activity">
    <reaction evidence="5 8">
        <text>meso-2,6-diaminopimelate + H(+) = L-lysine + CO2</text>
        <dbReference type="Rhea" id="RHEA:15101"/>
        <dbReference type="ChEBI" id="CHEBI:15378"/>
        <dbReference type="ChEBI" id="CHEBI:16526"/>
        <dbReference type="ChEBI" id="CHEBI:32551"/>
        <dbReference type="ChEBI" id="CHEBI:57791"/>
        <dbReference type="EC" id="4.1.1.20"/>
    </reaction>
</comment>
<reference evidence="11 12" key="1">
    <citation type="submission" date="2020-04" db="EMBL/GenBank/DDBJ databases">
        <title>Description of novel Gluconacetobacter.</title>
        <authorList>
            <person name="Sombolestani A."/>
        </authorList>
    </citation>
    <scope>NUCLEOTIDE SEQUENCE [LARGE SCALE GENOMIC DNA]</scope>
    <source>
        <strain evidence="11 12">LMG 27802</strain>
    </source>
</reference>
<comment type="cofactor">
    <cofactor evidence="1 5 7 8">
        <name>pyridoxal 5'-phosphate</name>
        <dbReference type="ChEBI" id="CHEBI:597326"/>
    </cofactor>
</comment>
<proteinExistence type="inferred from homology"/>
<evidence type="ECO:0000313" key="12">
    <source>
        <dbReference type="Proteomes" id="UP000578030"/>
    </source>
</evidence>
<dbReference type="PROSITE" id="PS00879">
    <property type="entry name" value="ODR_DC_2_2"/>
    <property type="match status" value="1"/>
</dbReference>
<keyword evidence="2 5" id="KW-0210">Decarboxylase</keyword>
<dbReference type="AlphaFoldDB" id="A0A7W4K9U1"/>
<evidence type="ECO:0000259" key="9">
    <source>
        <dbReference type="Pfam" id="PF00278"/>
    </source>
</evidence>
<dbReference type="FunFam" id="3.20.20.10:FF:000003">
    <property type="entry name" value="Diaminopimelate decarboxylase"/>
    <property type="match status" value="1"/>
</dbReference>
<feature type="domain" description="Orn/DAP/Arg decarboxylase 2 C-terminal" evidence="9">
    <location>
        <begin position="305"/>
        <end position="397"/>
    </location>
</feature>
<comment type="function">
    <text evidence="5">Specifically catalyzes the decarboxylation of meso-diaminopimelate (meso-DAP) to L-lysine.</text>
</comment>
<comment type="caution">
    <text evidence="11">The sequence shown here is derived from an EMBL/GenBank/DDBJ whole genome shotgun (WGS) entry which is preliminary data.</text>
</comment>
<evidence type="ECO:0000256" key="2">
    <source>
        <dbReference type="ARBA" id="ARBA00022793"/>
    </source>
</evidence>
<feature type="binding site" evidence="5">
    <location>
        <position position="399"/>
    </location>
    <ligand>
        <name>substrate</name>
    </ligand>
</feature>
<dbReference type="InterPro" id="IPR000183">
    <property type="entry name" value="Orn/DAP/Arg_de-COase"/>
</dbReference>
<dbReference type="PRINTS" id="PR01179">
    <property type="entry name" value="ODADCRBXLASE"/>
</dbReference>
<comment type="subunit">
    <text evidence="5">Homodimer.</text>
</comment>
<accession>A0A7W4K9U1</accession>
<dbReference type="GO" id="GO:0008836">
    <property type="term" value="F:diaminopimelate decarboxylase activity"/>
    <property type="evidence" value="ECO:0007669"/>
    <property type="project" value="UniProtKB-UniRule"/>
</dbReference>
<dbReference type="InterPro" id="IPR022643">
    <property type="entry name" value="De-COase2_C"/>
</dbReference>
<dbReference type="EMBL" id="JABEQM010000016">
    <property type="protein sequence ID" value="MBB2203011.1"/>
    <property type="molecule type" value="Genomic_DNA"/>
</dbReference>
<dbReference type="PANTHER" id="PTHR43727:SF2">
    <property type="entry name" value="GROUP IV DECARBOXYLASE"/>
    <property type="match status" value="1"/>
</dbReference>
<evidence type="ECO:0000256" key="7">
    <source>
        <dbReference type="PIRSR" id="PIRSR600183-50"/>
    </source>
</evidence>
<evidence type="ECO:0000256" key="1">
    <source>
        <dbReference type="ARBA" id="ARBA00001933"/>
    </source>
</evidence>